<name>A0A0K6G593_9AGAM</name>
<keyword evidence="2" id="KW-1185">Reference proteome</keyword>
<reference evidence="1 2" key="1">
    <citation type="submission" date="2015-07" db="EMBL/GenBank/DDBJ databases">
        <authorList>
            <person name="Noorani M."/>
        </authorList>
    </citation>
    <scope>NUCLEOTIDE SEQUENCE [LARGE SCALE GENOMIC DNA]</scope>
    <source>
        <strain evidence="1">BBA 69670</strain>
    </source>
</reference>
<proteinExistence type="predicted"/>
<protein>
    <submittedName>
        <fullName evidence="1">Uncharacterized protein</fullName>
    </submittedName>
</protein>
<organism evidence="1 2">
    <name type="scientific">Rhizoctonia solani</name>
    <dbReference type="NCBI Taxonomy" id="456999"/>
    <lineage>
        <taxon>Eukaryota</taxon>
        <taxon>Fungi</taxon>
        <taxon>Dikarya</taxon>
        <taxon>Basidiomycota</taxon>
        <taxon>Agaricomycotina</taxon>
        <taxon>Agaricomycetes</taxon>
        <taxon>Cantharellales</taxon>
        <taxon>Ceratobasidiaceae</taxon>
        <taxon>Rhizoctonia</taxon>
    </lineage>
</organism>
<evidence type="ECO:0000313" key="2">
    <source>
        <dbReference type="Proteomes" id="UP000044841"/>
    </source>
</evidence>
<dbReference type="EMBL" id="CYGV01001400">
    <property type="protein sequence ID" value="CUA73633.1"/>
    <property type="molecule type" value="Genomic_DNA"/>
</dbReference>
<gene>
    <name evidence="1" type="ORF">RSOLAG22IIIB_01173</name>
</gene>
<sequence length="143" mass="15874">MSTNVQNASNTPKNSRRRVFLGAAGLVVKSLTKAVGLPSLREPVRAAQDIAAALKAPKINDAKAQELIDRIEDILAQIKPTVKGIDYEQLKKNQPGLHMAIEKIEGIKAELSDIKSKTRAAKLARQQDIERFLMKKEHELQVR</sequence>
<evidence type="ECO:0000313" key="1">
    <source>
        <dbReference type="EMBL" id="CUA73633.1"/>
    </source>
</evidence>
<accession>A0A0K6G593</accession>
<dbReference type="AlphaFoldDB" id="A0A0K6G593"/>
<dbReference type="Proteomes" id="UP000044841">
    <property type="component" value="Unassembled WGS sequence"/>
</dbReference>